<gene>
    <name evidence="8" type="ORF">BJ991_003010</name>
</gene>
<feature type="transmembrane region" description="Helical" evidence="6">
    <location>
        <begin position="106"/>
        <end position="125"/>
    </location>
</feature>
<feature type="transmembrane region" description="Helical" evidence="6">
    <location>
        <begin position="369"/>
        <end position="388"/>
    </location>
</feature>
<dbReference type="PANTHER" id="PTHR43124">
    <property type="entry name" value="PURINE EFFLUX PUMP PBUE"/>
    <property type="match status" value="1"/>
</dbReference>
<keyword evidence="9" id="KW-1185">Reference proteome</keyword>
<protein>
    <submittedName>
        <fullName evidence="8">MFS family permease</fullName>
    </submittedName>
</protein>
<dbReference type="GO" id="GO:0005886">
    <property type="term" value="C:plasma membrane"/>
    <property type="evidence" value="ECO:0007669"/>
    <property type="project" value="UniProtKB-SubCell"/>
</dbReference>
<feature type="transmembrane region" description="Helical" evidence="6">
    <location>
        <begin position="162"/>
        <end position="184"/>
    </location>
</feature>
<dbReference type="CDD" id="cd06174">
    <property type="entry name" value="MFS"/>
    <property type="match status" value="1"/>
</dbReference>
<feature type="transmembrane region" description="Helical" evidence="6">
    <location>
        <begin position="12"/>
        <end position="39"/>
    </location>
</feature>
<feature type="transmembrane region" description="Helical" evidence="6">
    <location>
        <begin position="274"/>
        <end position="294"/>
    </location>
</feature>
<keyword evidence="4 6" id="KW-1133">Transmembrane helix</keyword>
<evidence type="ECO:0000256" key="6">
    <source>
        <dbReference type="SAM" id="Phobius"/>
    </source>
</evidence>
<keyword evidence="2" id="KW-1003">Cell membrane</keyword>
<comment type="subcellular location">
    <subcellularLocation>
        <location evidence="1">Cell membrane</location>
        <topology evidence="1">Multi-pass membrane protein</topology>
    </subcellularLocation>
</comment>
<dbReference type="PANTHER" id="PTHR43124:SF3">
    <property type="entry name" value="CHLORAMPHENICOL EFFLUX PUMP RV0191"/>
    <property type="match status" value="1"/>
</dbReference>
<dbReference type="GO" id="GO:0022857">
    <property type="term" value="F:transmembrane transporter activity"/>
    <property type="evidence" value="ECO:0007669"/>
    <property type="project" value="InterPro"/>
</dbReference>
<evidence type="ECO:0000259" key="7">
    <source>
        <dbReference type="PROSITE" id="PS50850"/>
    </source>
</evidence>
<sequence>MTLTRTRWVPIGLLVVVGIAAGMQFAKVAAVFLPVAAAFDAPDTVAALFVSAPAIVGMVLGLTASVLAARIGFRRVIVACLAIGAVLSLVQSFLPPLPIFLGARVLEGVAHLGLVISCPVLIILLSAPRHVSLAMSLWGAFFGLAFAFAGWLAPIVEQAGGVGAVFLGHAILLAVLLGAVLLVLPHVPGEQPNRDAHAEGFFRAHVDAYRSPRQFLPGAVFIFHTLMYVPLVTFVPLFADASIAGVLLVWMPLVSIIGTIVAGFVGQYTTTPPVVLIVGYAGVAVLVIATWALLAGEIPILLVPLALMFFSGLIQGAAFGLIPSLSTDPTVTSRANGVLTQLGNLGSTVGPPLFASLIAGTGAAGFVPIMWLVVALCVGGGITSVIALRLTGARPLRSSVPDRAH</sequence>
<evidence type="ECO:0000313" key="8">
    <source>
        <dbReference type="EMBL" id="NYE20982.1"/>
    </source>
</evidence>
<feature type="transmembrane region" description="Helical" evidence="6">
    <location>
        <begin position="76"/>
        <end position="94"/>
    </location>
</feature>
<evidence type="ECO:0000256" key="1">
    <source>
        <dbReference type="ARBA" id="ARBA00004651"/>
    </source>
</evidence>
<proteinExistence type="predicted"/>
<evidence type="ECO:0000256" key="5">
    <source>
        <dbReference type="ARBA" id="ARBA00023136"/>
    </source>
</evidence>
<keyword evidence="3 6" id="KW-0812">Transmembrane</keyword>
<dbReference type="EMBL" id="JACCBV010000001">
    <property type="protein sequence ID" value="NYE20982.1"/>
    <property type="molecule type" value="Genomic_DNA"/>
</dbReference>
<feature type="transmembrane region" description="Helical" evidence="6">
    <location>
        <begin position="243"/>
        <end position="265"/>
    </location>
</feature>
<dbReference type="Pfam" id="PF07690">
    <property type="entry name" value="MFS_1"/>
    <property type="match status" value="1"/>
</dbReference>
<feature type="transmembrane region" description="Helical" evidence="6">
    <location>
        <begin position="342"/>
        <end position="363"/>
    </location>
</feature>
<feature type="transmembrane region" description="Helical" evidence="6">
    <location>
        <begin position="300"/>
        <end position="322"/>
    </location>
</feature>
<feature type="transmembrane region" description="Helical" evidence="6">
    <location>
        <begin position="45"/>
        <end position="69"/>
    </location>
</feature>
<dbReference type="InterPro" id="IPR050189">
    <property type="entry name" value="MFS_Efflux_Transporters"/>
</dbReference>
<dbReference type="Gene3D" id="1.20.1250.20">
    <property type="entry name" value="MFS general substrate transporter like domains"/>
    <property type="match status" value="1"/>
</dbReference>
<reference evidence="8 9" key="1">
    <citation type="submission" date="2020-07" db="EMBL/GenBank/DDBJ databases">
        <title>Sequencing the genomes of 1000 actinobacteria strains.</title>
        <authorList>
            <person name="Klenk H.-P."/>
        </authorList>
    </citation>
    <scope>NUCLEOTIDE SEQUENCE [LARGE SCALE GENOMIC DNA]</scope>
    <source>
        <strain evidence="8 9">DSM 24662</strain>
    </source>
</reference>
<feature type="transmembrane region" description="Helical" evidence="6">
    <location>
        <begin position="215"/>
        <end position="237"/>
    </location>
</feature>
<dbReference type="PROSITE" id="PS50850">
    <property type="entry name" value="MFS"/>
    <property type="match status" value="1"/>
</dbReference>
<dbReference type="AlphaFoldDB" id="A0A7Y9GR33"/>
<evidence type="ECO:0000256" key="2">
    <source>
        <dbReference type="ARBA" id="ARBA00022475"/>
    </source>
</evidence>
<feature type="transmembrane region" description="Helical" evidence="6">
    <location>
        <begin position="137"/>
        <end position="156"/>
    </location>
</feature>
<organism evidence="8 9">
    <name type="scientific">Microbacterium immunditiarum</name>
    <dbReference type="NCBI Taxonomy" id="337480"/>
    <lineage>
        <taxon>Bacteria</taxon>
        <taxon>Bacillati</taxon>
        <taxon>Actinomycetota</taxon>
        <taxon>Actinomycetes</taxon>
        <taxon>Micrococcales</taxon>
        <taxon>Microbacteriaceae</taxon>
        <taxon>Microbacterium</taxon>
    </lineage>
</organism>
<dbReference type="InterPro" id="IPR011701">
    <property type="entry name" value="MFS"/>
</dbReference>
<dbReference type="InterPro" id="IPR020846">
    <property type="entry name" value="MFS_dom"/>
</dbReference>
<dbReference type="SUPFAM" id="SSF103473">
    <property type="entry name" value="MFS general substrate transporter"/>
    <property type="match status" value="1"/>
</dbReference>
<accession>A0A7Y9GR33</accession>
<dbReference type="RefSeq" id="WP_179491314.1">
    <property type="nucleotide sequence ID" value="NZ_JACCBV010000001.1"/>
</dbReference>
<dbReference type="InterPro" id="IPR036259">
    <property type="entry name" value="MFS_trans_sf"/>
</dbReference>
<feature type="domain" description="Major facilitator superfamily (MFS) profile" evidence="7">
    <location>
        <begin position="10"/>
        <end position="392"/>
    </location>
</feature>
<keyword evidence="5 6" id="KW-0472">Membrane</keyword>
<comment type="caution">
    <text evidence="8">The sequence shown here is derived from an EMBL/GenBank/DDBJ whole genome shotgun (WGS) entry which is preliminary data.</text>
</comment>
<evidence type="ECO:0000313" key="9">
    <source>
        <dbReference type="Proteomes" id="UP000576969"/>
    </source>
</evidence>
<evidence type="ECO:0000256" key="4">
    <source>
        <dbReference type="ARBA" id="ARBA00022989"/>
    </source>
</evidence>
<dbReference type="Proteomes" id="UP000576969">
    <property type="component" value="Unassembled WGS sequence"/>
</dbReference>
<evidence type="ECO:0000256" key="3">
    <source>
        <dbReference type="ARBA" id="ARBA00022692"/>
    </source>
</evidence>
<name>A0A7Y9GR33_9MICO</name>